<keyword evidence="1" id="KW-0812">Transmembrane</keyword>
<dbReference type="EMBL" id="JANAVB010004600">
    <property type="protein sequence ID" value="KAJ6848223.1"/>
    <property type="molecule type" value="Genomic_DNA"/>
</dbReference>
<dbReference type="Proteomes" id="UP001140949">
    <property type="component" value="Unassembled WGS sequence"/>
</dbReference>
<keyword evidence="2" id="KW-0808">Transferase</keyword>
<comment type="caution">
    <text evidence="2">The sequence shown here is derived from an EMBL/GenBank/DDBJ whole genome shotgun (WGS) entry which is preliminary data.</text>
</comment>
<feature type="transmembrane region" description="Helical" evidence="1">
    <location>
        <begin position="12"/>
        <end position="32"/>
    </location>
</feature>
<dbReference type="GO" id="GO:0016301">
    <property type="term" value="F:kinase activity"/>
    <property type="evidence" value="ECO:0007669"/>
    <property type="project" value="UniProtKB-KW"/>
</dbReference>
<reference evidence="2" key="1">
    <citation type="journal article" date="2023" name="GigaByte">
        <title>Genome assembly of the bearded iris, Iris pallida Lam.</title>
        <authorList>
            <person name="Bruccoleri R.E."/>
            <person name="Oakeley E.J."/>
            <person name="Faust A.M.E."/>
            <person name="Altorfer M."/>
            <person name="Dessus-Babus S."/>
            <person name="Burckhardt D."/>
            <person name="Oertli M."/>
            <person name="Naumann U."/>
            <person name="Petersen F."/>
            <person name="Wong J."/>
        </authorList>
    </citation>
    <scope>NUCLEOTIDE SEQUENCE</scope>
    <source>
        <strain evidence="2">GSM-AAB239-AS_SAM_17_03QT</strain>
    </source>
</reference>
<accession>A0AAX6I5L8</accession>
<gene>
    <name evidence="2" type="ORF">M6B38_273240</name>
</gene>
<evidence type="ECO:0000313" key="2">
    <source>
        <dbReference type="EMBL" id="KAJ6848223.1"/>
    </source>
</evidence>
<keyword evidence="1" id="KW-1133">Transmembrane helix</keyword>
<evidence type="ECO:0000256" key="1">
    <source>
        <dbReference type="SAM" id="Phobius"/>
    </source>
</evidence>
<dbReference type="AlphaFoldDB" id="A0AAX6I5L8"/>
<proteinExistence type="predicted"/>
<protein>
    <submittedName>
        <fullName evidence="2">Proline-rich receptor-like protein kinase PERK2</fullName>
    </submittedName>
</protein>
<keyword evidence="2" id="KW-0675">Receptor</keyword>
<evidence type="ECO:0000313" key="3">
    <source>
        <dbReference type="Proteomes" id="UP001140949"/>
    </source>
</evidence>
<sequence length="43" mass="5049">MRWSPIPFWEFGFSDVVFFGTFGEVLLIVLIFPNFSEIVFGIF</sequence>
<keyword evidence="3" id="KW-1185">Reference proteome</keyword>
<name>A0AAX6I5L8_IRIPA</name>
<reference evidence="2" key="2">
    <citation type="submission" date="2023-04" db="EMBL/GenBank/DDBJ databases">
        <authorList>
            <person name="Bruccoleri R.E."/>
            <person name="Oakeley E.J."/>
            <person name="Faust A.-M."/>
            <person name="Dessus-Babus S."/>
            <person name="Altorfer M."/>
            <person name="Burckhardt D."/>
            <person name="Oertli M."/>
            <person name="Naumann U."/>
            <person name="Petersen F."/>
            <person name="Wong J."/>
        </authorList>
    </citation>
    <scope>NUCLEOTIDE SEQUENCE</scope>
    <source>
        <strain evidence="2">GSM-AAB239-AS_SAM_17_03QT</strain>
        <tissue evidence="2">Leaf</tissue>
    </source>
</reference>
<organism evidence="2 3">
    <name type="scientific">Iris pallida</name>
    <name type="common">Sweet iris</name>
    <dbReference type="NCBI Taxonomy" id="29817"/>
    <lineage>
        <taxon>Eukaryota</taxon>
        <taxon>Viridiplantae</taxon>
        <taxon>Streptophyta</taxon>
        <taxon>Embryophyta</taxon>
        <taxon>Tracheophyta</taxon>
        <taxon>Spermatophyta</taxon>
        <taxon>Magnoliopsida</taxon>
        <taxon>Liliopsida</taxon>
        <taxon>Asparagales</taxon>
        <taxon>Iridaceae</taxon>
        <taxon>Iridoideae</taxon>
        <taxon>Irideae</taxon>
        <taxon>Iris</taxon>
    </lineage>
</organism>
<keyword evidence="1" id="KW-0472">Membrane</keyword>
<keyword evidence="2" id="KW-0418">Kinase</keyword>